<reference evidence="2 3" key="1">
    <citation type="submission" date="2018-10" db="EMBL/GenBank/DDBJ databases">
        <title>Sequencing the genomes of 1000 actinobacteria strains.</title>
        <authorList>
            <person name="Klenk H.-P."/>
        </authorList>
    </citation>
    <scope>NUCLEOTIDE SEQUENCE [LARGE SCALE GENOMIC DNA]</scope>
    <source>
        <strain evidence="2 3">DSM 43911</strain>
    </source>
</reference>
<dbReference type="GO" id="GO:0043531">
    <property type="term" value="F:ADP binding"/>
    <property type="evidence" value="ECO:0007669"/>
    <property type="project" value="InterPro"/>
</dbReference>
<protein>
    <submittedName>
        <fullName evidence="2">Putative ATPase</fullName>
    </submittedName>
</protein>
<accession>A0A495XIP0</accession>
<feature type="region of interest" description="Disordered" evidence="1">
    <location>
        <begin position="32"/>
        <end position="51"/>
    </location>
</feature>
<dbReference type="PANTHER" id="PTHR47691">
    <property type="entry name" value="REGULATOR-RELATED"/>
    <property type="match status" value="1"/>
</dbReference>
<dbReference type="Pfam" id="PF13424">
    <property type="entry name" value="TPR_12"/>
    <property type="match status" value="1"/>
</dbReference>
<dbReference type="Gene3D" id="1.25.40.10">
    <property type="entry name" value="Tetratricopeptide repeat domain"/>
    <property type="match status" value="1"/>
</dbReference>
<dbReference type="PROSITE" id="PS50890">
    <property type="entry name" value="PUA"/>
    <property type="match status" value="1"/>
</dbReference>
<dbReference type="InterPro" id="IPR011990">
    <property type="entry name" value="TPR-like_helical_dom_sf"/>
</dbReference>
<gene>
    <name evidence="2" type="ORF">DFJ66_7706</name>
</gene>
<dbReference type="AlphaFoldDB" id="A0A495XIP0"/>
<dbReference type="PANTHER" id="PTHR47691:SF3">
    <property type="entry name" value="HTH-TYPE TRANSCRIPTIONAL REGULATOR RV0890C-RELATED"/>
    <property type="match status" value="1"/>
</dbReference>
<evidence type="ECO:0000313" key="3">
    <source>
        <dbReference type="Proteomes" id="UP000272729"/>
    </source>
</evidence>
<name>A0A495XIP0_9PSEU</name>
<sequence>MNTENKATGHHVSVLLQAGVVAGDVHLHEHPATRTAPHNLPPVTPRFTGRDRESAELTRLAGAERGSRVCVVDGAPGIGKTTFAVHWADSARALFPDGQIYVDLRGFDPQRPPVAPEAAIRVLLDSLHVPPAAVPPHPDGQLALFRNLVDHRRLLLVLDNAHDSEQVRPLLPRSAGSFTVVTSRHRLDGLHLHNGADRLTLLPLTDQEAVLLVERHLGPRQVDAEREAVRRVVTACEGHPLALSVVAARVALDPGVSLAAVVDELADRNAALDALTLPDGADLRAVFALSYNYLPEPAAAAFRYMALNPGTSFDAAAVAAMTGTELREARRTLAELDRRHLVSRRSAGRYAFHHLTLAFAEEKARTDLPERHSSAVPALLNHHLHAANRADRLINAHRRPVDLEPCARPDLLPDLTDRDAAMEWYAVEYDNVLAAAKTAAARAIHPYTWQLPWVLSNFAYLTARWRDWADTHVDAVAAARHLGNRPVEARLLQTLARAHSEAGEHAESVKHYQAALDILDDLDDVPGEANALNGLSGALLRSGAHDEAWKRAVHALDLYTSLNDRAGQASTHGLLGRVSHAAGRTAEAVRYHRLAQRWYDEIGDIYGLAHTADCLAELELASGKPGPAADLLRKAAELHHRVGNLHYAIQSCRTLRALMLTVADIAPSTGGLDRAITTLENRSPLTTAELAALITPTVG</sequence>
<evidence type="ECO:0000256" key="1">
    <source>
        <dbReference type="SAM" id="MobiDB-lite"/>
    </source>
</evidence>
<organism evidence="2 3">
    <name type="scientific">Saccharothrix variisporea</name>
    <dbReference type="NCBI Taxonomy" id="543527"/>
    <lineage>
        <taxon>Bacteria</taxon>
        <taxon>Bacillati</taxon>
        <taxon>Actinomycetota</taxon>
        <taxon>Actinomycetes</taxon>
        <taxon>Pseudonocardiales</taxon>
        <taxon>Pseudonocardiaceae</taxon>
        <taxon>Saccharothrix</taxon>
    </lineage>
</organism>
<proteinExistence type="predicted"/>
<dbReference type="InterPro" id="IPR027417">
    <property type="entry name" value="P-loop_NTPase"/>
</dbReference>
<dbReference type="EMBL" id="RBXR01000001">
    <property type="protein sequence ID" value="RKT74361.1"/>
    <property type="molecule type" value="Genomic_DNA"/>
</dbReference>
<dbReference type="Gene3D" id="3.40.50.300">
    <property type="entry name" value="P-loop containing nucleotide triphosphate hydrolases"/>
    <property type="match status" value="1"/>
</dbReference>
<evidence type="ECO:0000313" key="2">
    <source>
        <dbReference type="EMBL" id="RKT74361.1"/>
    </source>
</evidence>
<dbReference type="RefSeq" id="WP_121228902.1">
    <property type="nucleotide sequence ID" value="NZ_JBIUBA010000003.1"/>
</dbReference>
<dbReference type="Proteomes" id="UP000272729">
    <property type="component" value="Unassembled WGS sequence"/>
</dbReference>
<comment type="caution">
    <text evidence="2">The sequence shown here is derived from an EMBL/GenBank/DDBJ whole genome shotgun (WGS) entry which is preliminary data.</text>
</comment>
<keyword evidence="3" id="KW-1185">Reference proteome</keyword>
<dbReference type="PRINTS" id="PR00364">
    <property type="entry name" value="DISEASERSIST"/>
</dbReference>
<dbReference type="SUPFAM" id="SSF52540">
    <property type="entry name" value="P-loop containing nucleoside triphosphate hydrolases"/>
    <property type="match status" value="1"/>
</dbReference>
<dbReference type="OrthoDB" id="3659617at2"/>
<dbReference type="SUPFAM" id="SSF48452">
    <property type="entry name" value="TPR-like"/>
    <property type="match status" value="1"/>
</dbReference>